<keyword evidence="1 4" id="KW-0732">Signal</keyword>
<dbReference type="InterPro" id="IPR007450">
    <property type="entry name" value="BamE_dom"/>
</dbReference>
<evidence type="ECO:0000259" key="5">
    <source>
        <dbReference type="Pfam" id="PF04355"/>
    </source>
</evidence>
<feature type="domain" description="Outer membrane protein assembly factor BamE" evidence="5">
    <location>
        <begin position="32"/>
        <end position="100"/>
    </location>
</feature>
<reference evidence="6 7" key="1">
    <citation type="submission" date="2024-04" db="EMBL/GenBank/DDBJ databases">
        <authorList>
            <person name="Abashina T."/>
            <person name="Shaikin A."/>
        </authorList>
    </citation>
    <scope>NUCLEOTIDE SEQUENCE [LARGE SCALE GENOMIC DNA]</scope>
    <source>
        <strain evidence="6 7">AAFK</strain>
    </source>
</reference>
<name>A0ABU9D9Z9_9PROT</name>
<keyword evidence="4" id="KW-0449">Lipoprotein</keyword>
<keyword evidence="3 4" id="KW-0998">Cell outer membrane</keyword>
<protein>
    <recommendedName>
        <fullName evidence="4">Outer membrane protein assembly factor BamE</fullName>
    </recommendedName>
</protein>
<comment type="subcellular location">
    <subcellularLocation>
        <location evidence="4">Cell outer membrane</location>
        <topology evidence="4">Lipid-anchor</topology>
    </subcellularLocation>
</comment>
<accession>A0ABU9D9Z9</accession>
<proteinExistence type="inferred from homology"/>
<dbReference type="Gene3D" id="3.30.1450.10">
    <property type="match status" value="1"/>
</dbReference>
<evidence type="ECO:0000313" key="7">
    <source>
        <dbReference type="Proteomes" id="UP001446205"/>
    </source>
</evidence>
<evidence type="ECO:0000256" key="3">
    <source>
        <dbReference type="ARBA" id="ARBA00023237"/>
    </source>
</evidence>
<comment type="function">
    <text evidence="4">Part of the outer membrane protein assembly complex, which is involved in assembly and insertion of beta-barrel proteins into the outer membrane.</text>
</comment>
<comment type="subunit">
    <text evidence="4">Part of the Bam complex.</text>
</comment>
<evidence type="ECO:0000313" key="6">
    <source>
        <dbReference type="EMBL" id="MEK8089293.1"/>
    </source>
</evidence>
<evidence type="ECO:0000256" key="4">
    <source>
        <dbReference type="HAMAP-Rule" id="MF_00925"/>
    </source>
</evidence>
<dbReference type="Proteomes" id="UP001446205">
    <property type="component" value="Unassembled WGS sequence"/>
</dbReference>
<keyword evidence="7" id="KW-1185">Reference proteome</keyword>
<dbReference type="PANTHER" id="PTHR37482">
    <property type="entry name" value="OUTER MEMBRANE PROTEIN ASSEMBLY FACTOR BAME"/>
    <property type="match status" value="1"/>
</dbReference>
<sequence length="110" mass="12366">MKIRLNSVVLGTVLASAALTGCNLYRVDVQQGNVIKESQVQQLKPGMSREEVRNLLGTPALADPFHAKRWDYAYSFKPSYGSRQQKHLSVFFDDEGRLTRTEGDLKPQTP</sequence>
<evidence type="ECO:0000256" key="2">
    <source>
        <dbReference type="ARBA" id="ARBA00023136"/>
    </source>
</evidence>
<keyword evidence="4" id="KW-0564">Palmitate</keyword>
<keyword evidence="2 4" id="KW-0472">Membrane</keyword>
<dbReference type="RefSeq" id="WP_341370351.1">
    <property type="nucleotide sequence ID" value="NZ_JBBPCO010000004.1"/>
</dbReference>
<comment type="caution">
    <text evidence="6">The sequence shown here is derived from an EMBL/GenBank/DDBJ whole genome shotgun (WGS) entry which is preliminary data.</text>
</comment>
<dbReference type="InterPro" id="IPR037873">
    <property type="entry name" value="BamE-like"/>
</dbReference>
<gene>
    <name evidence="4" type="primary">bamE</name>
    <name evidence="6" type="ORF">WOB96_05885</name>
</gene>
<dbReference type="EMBL" id="JBBPCO010000004">
    <property type="protein sequence ID" value="MEK8089293.1"/>
    <property type="molecule type" value="Genomic_DNA"/>
</dbReference>
<dbReference type="Pfam" id="PF04355">
    <property type="entry name" value="BamE"/>
    <property type="match status" value="1"/>
</dbReference>
<comment type="similarity">
    <text evidence="4">Belongs to the BamE family.</text>
</comment>
<evidence type="ECO:0000256" key="1">
    <source>
        <dbReference type="ARBA" id="ARBA00022729"/>
    </source>
</evidence>
<organism evidence="6 7">
    <name type="scientific">Thermithiobacillus plumbiphilus</name>
    <dbReference type="NCBI Taxonomy" id="1729899"/>
    <lineage>
        <taxon>Bacteria</taxon>
        <taxon>Pseudomonadati</taxon>
        <taxon>Pseudomonadota</taxon>
        <taxon>Acidithiobacillia</taxon>
        <taxon>Acidithiobacillales</taxon>
        <taxon>Thermithiobacillaceae</taxon>
        <taxon>Thermithiobacillus</taxon>
    </lineage>
</organism>
<dbReference type="HAMAP" id="MF_00925">
    <property type="entry name" value="OM_assembly_BamE"/>
    <property type="match status" value="1"/>
</dbReference>
<dbReference type="PANTHER" id="PTHR37482:SF1">
    <property type="entry name" value="OUTER MEMBRANE PROTEIN ASSEMBLY FACTOR BAME"/>
    <property type="match status" value="1"/>
</dbReference>
<dbReference type="PROSITE" id="PS51257">
    <property type="entry name" value="PROKAR_LIPOPROTEIN"/>
    <property type="match status" value="1"/>
</dbReference>
<dbReference type="InterPro" id="IPR026592">
    <property type="entry name" value="BamE"/>
</dbReference>